<keyword evidence="3" id="KW-1185">Reference proteome</keyword>
<evidence type="ECO:0000313" key="3">
    <source>
        <dbReference type="Proteomes" id="UP001434337"/>
    </source>
</evidence>
<dbReference type="InterPro" id="IPR009317">
    <property type="entry name" value="ChaB"/>
</dbReference>
<feature type="compositionally biased region" description="Basic and acidic residues" evidence="1">
    <location>
        <begin position="1"/>
        <end position="14"/>
    </location>
</feature>
<dbReference type="EMBL" id="CP115965">
    <property type="protein sequence ID" value="WZW98179.1"/>
    <property type="molecule type" value="Genomic_DNA"/>
</dbReference>
<organism evidence="2 3">
    <name type="scientific">Propioniciclava soli</name>
    <dbReference type="NCBI Taxonomy" id="2775081"/>
    <lineage>
        <taxon>Bacteria</taxon>
        <taxon>Bacillati</taxon>
        <taxon>Actinomycetota</taxon>
        <taxon>Actinomycetes</taxon>
        <taxon>Propionibacteriales</taxon>
        <taxon>Propionibacteriaceae</taxon>
        <taxon>Propioniciclava</taxon>
    </lineage>
</organism>
<feature type="region of interest" description="Disordered" evidence="1">
    <location>
        <begin position="1"/>
        <end position="93"/>
    </location>
</feature>
<feature type="compositionally biased region" description="Basic and acidic residues" evidence="1">
    <location>
        <begin position="61"/>
        <end position="73"/>
    </location>
</feature>
<dbReference type="SUPFAM" id="SSF140376">
    <property type="entry name" value="ChaB-like"/>
    <property type="match status" value="1"/>
</dbReference>
<protein>
    <submittedName>
        <fullName evidence="2">ChaB family protein</fullName>
    </submittedName>
</protein>
<dbReference type="Proteomes" id="UP001434337">
    <property type="component" value="Chromosome"/>
</dbReference>
<name>A0ABZ3C613_9ACTN</name>
<accession>A0ABZ3C613</accession>
<dbReference type="RefSeq" id="WP_342372304.1">
    <property type="nucleotide sequence ID" value="NZ_CP115965.1"/>
</dbReference>
<reference evidence="2 3" key="1">
    <citation type="journal article" date="2023" name="Environ Microbiome">
        <title>A coral-associated actinobacterium mitigates coral bleaching under heat stress.</title>
        <authorList>
            <person name="Li J."/>
            <person name="Zou Y."/>
            <person name="Li Q."/>
            <person name="Zhang J."/>
            <person name="Bourne D.G."/>
            <person name="Lyu Y."/>
            <person name="Liu C."/>
            <person name="Zhang S."/>
        </authorList>
    </citation>
    <scope>NUCLEOTIDE SEQUENCE [LARGE SCALE GENOMIC DNA]</scope>
    <source>
        <strain evidence="2 3">SCSIO 13291</strain>
    </source>
</reference>
<sequence length="133" mass="14545">MPKTNRDGSAKKSELPSTLERSGEKAQRTYAHTYDSAMESYDGDEERAQRTAFASLKHTHEKVGDHWESKDEPGPSDSGATTAGGVDANATKEHVLDLAKRLDVRGRSTMTKAELVEALQKANDKATREARGN</sequence>
<evidence type="ECO:0000256" key="1">
    <source>
        <dbReference type="SAM" id="MobiDB-lite"/>
    </source>
</evidence>
<dbReference type="InterPro" id="IPR037205">
    <property type="entry name" value="ChaB_sf"/>
</dbReference>
<dbReference type="Pfam" id="PF06150">
    <property type="entry name" value="ChaB"/>
    <property type="match status" value="1"/>
</dbReference>
<proteinExistence type="predicted"/>
<gene>
    <name evidence="2" type="ORF">PCC79_15005</name>
</gene>
<evidence type="ECO:0000313" key="2">
    <source>
        <dbReference type="EMBL" id="WZW98179.1"/>
    </source>
</evidence>
<dbReference type="Gene3D" id="1.10.1740.70">
    <property type="entry name" value="ChaB"/>
    <property type="match status" value="1"/>
</dbReference>